<keyword evidence="1" id="KW-0812">Transmembrane</keyword>
<evidence type="ECO:0008006" key="3">
    <source>
        <dbReference type="Google" id="ProtNLM"/>
    </source>
</evidence>
<proteinExistence type="predicted"/>
<protein>
    <recommendedName>
        <fullName evidence="3">Transmembrane protein</fullName>
    </recommendedName>
</protein>
<evidence type="ECO:0000313" key="2">
    <source>
        <dbReference type="EMBL" id="QBK92897.1"/>
    </source>
</evidence>
<keyword evidence="1" id="KW-0472">Membrane</keyword>
<name>A0A481ZAU9_9VIRU</name>
<reference evidence="2" key="1">
    <citation type="journal article" date="2019" name="MBio">
        <title>Virus Genomes from Deep Sea Sediments Expand the Ocean Megavirome and Support Independent Origins of Viral Gigantism.</title>
        <authorList>
            <person name="Backstrom D."/>
            <person name="Yutin N."/>
            <person name="Jorgensen S.L."/>
            <person name="Dharamshi J."/>
            <person name="Homa F."/>
            <person name="Zaremba-Niedwiedzka K."/>
            <person name="Spang A."/>
            <person name="Wolf Y.I."/>
            <person name="Koonin E.V."/>
            <person name="Ettema T.J."/>
        </authorList>
    </citation>
    <scope>NUCLEOTIDE SEQUENCE</scope>
</reference>
<gene>
    <name evidence="2" type="ORF">LCPAC403_00310</name>
</gene>
<dbReference type="EMBL" id="MK500588">
    <property type="protein sequence ID" value="QBK92897.1"/>
    <property type="molecule type" value="Genomic_DNA"/>
</dbReference>
<sequence length="300" mass="33418">MAFVPQNYYLRGSIPETSQIYIITVDDNGILYYLTVLEDASIMFLPNGQTLSPSPTLFSFQTAGSGVTFSTVFRGIMYNISSMGDTISDVQISEANLTMLPSIVEVVTVEASNYSTILVGVEYTFFTLDGSPMAFPSSIDIFQTKMRFLPSVIYPMGLCTEPITDVAQIKGMEQDWVDGLNPDKGFANITACSEGFFFDYCPYKQICSTKCKGICDDGVSRCSFSNKTDSFSCVVNPSTFIEQSRTPLQSWMIWVIIIIIAIIIFIIMFFLFVGVHRTRDHQKIGEGKDIENSIDFVEST</sequence>
<accession>A0A481ZAU9</accession>
<evidence type="ECO:0000256" key="1">
    <source>
        <dbReference type="SAM" id="Phobius"/>
    </source>
</evidence>
<feature type="transmembrane region" description="Helical" evidence="1">
    <location>
        <begin position="251"/>
        <end position="273"/>
    </location>
</feature>
<keyword evidence="1" id="KW-1133">Transmembrane helix</keyword>
<organism evidence="2">
    <name type="scientific">Pithovirus LCPAC403</name>
    <dbReference type="NCBI Taxonomy" id="2506596"/>
    <lineage>
        <taxon>Viruses</taxon>
        <taxon>Pithoviruses</taxon>
    </lineage>
</organism>